<feature type="non-terminal residue" evidence="1">
    <location>
        <position position="23"/>
    </location>
</feature>
<accession>A0A382AZA3</accession>
<sequence>VPSKIIPHTLDSLTRPGDLVQEL</sequence>
<name>A0A382AZA3_9ZZZZ</name>
<protein>
    <submittedName>
        <fullName evidence="1">Uncharacterized protein</fullName>
    </submittedName>
</protein>
<reference evidence="1" key="1">
    <citation type="submission" date="2018-05" db="EMBL/GenBank/DDBJ databases">
        <authorList>
            <person name="Lanie J.A."/>
            <person name="Ng W.-L."/>
            <person name="Kazmierczak K.M."/>
            <person name="Andrzejewski T.M."/>
            <person name="Davidsen T.M."/>
            <person name="Wayne K.J."/>
            <person name="Tettelin H."/>
            <person name="Glass J.I."/>
            <person name="Rusch D."/>
            <person name="Podicherti R."/>
            <person name="Tsui H.-C.T."/>
            <person name="Winkler M.E."/>
        </authorList>
    </citation>
    <scope>NUCLEOTIDE SEQUENCE</scope>
</reference>
<gene>
    <name evidence="1" type="ORF">METZ01_LOCUS159744</name>
</gene>
<feature type="non-terminal residue" evidence="1">
    <location>
        <position position="1"/>
    </location>
</feature>
<dbReference type="AlphaFoldDB" id="A0A382AZA3"/>
<dbReference type="EMBL" id="UINC01027517">
    <property type="protein sequence ID" value="SVB06890.1"/>
    <property type="molecule type" value="Genomic_DNA"/>
</dbReference>
<organism evidence="1">
    <name type="scientific">marine metagenome</name>
    <dbReference type="NCBI Taxonomy" id="408172"/>
    <lineage>
        <taxon>unclassified sequences</taxon>
        <taxon>metagenomes</taxon>
        <taxon>ecological metagenomes</taxon>
    </lineage>
</organism>
<evidence type="ECO:0000313" key="1">
    <source>
        <dbReference type="EMBL" id="SVB06890.1"/>
    </source>
</evidence>
<proteinExistence type="predicted"/>